<proteinExistence type="predicted"/>
<dbReference type="PANTHER" id="PTHR23521:SF3">
    <property type="entry name" value="MFS TRANSPORTER"/>
    <property type="match status" value="1"/>
</dbReference>
<feature type="region of interest" description="Disordered" evidence="4">
    <location>
        <begin position="400"/>
        <end position="422"/>
    </location>
</feature>
<dbReference type="InterPro" id="IPR047200">
    <property type="entry name" value="MFS_YcaD-like"/>
</dbReference>
<dbReference type="OrthoDB" id="9810614at2"/>
<evidence type="ECO:0000256" key="1">
    <source>
        <dbReference type="ARBA" id="ARBA00022692"/>
    </source>
</evidence>
<feature type="transmembrane region" description="Helical" evidence="5">
    <location>
        <begin position="193"/>
        <end position="218"/>
    </location>
</feature>
<organism evidence="6 7">
    <name type="scientific">Simplicispira suum</name>
    <dbReference type="NCBI Taxonomy" id="2109915"/>
    <lineage>
        <taxon>Bacteria</taxon>
        <taxon>Pseudomonadati</taxon>
        <taxon>Pseudomonadota</taxon>
        <taxon>Betaproteobacteria</taxon>
        <taxon>Burkholderiales</taxon>
        <taxon>Comamonadaceae</taxon>
        <taxon>Simplicispira</taxon>
    </lineage>
</organism>
<accession>A0A2S0MYH5</accession>
<dbReference type="KEGG" id="simp:C6571_06260"/>
<reference evidence="6 7" key="1">
    <citation type="submission" date="2018-03" db="EMBL/GenBank/DDBJ databases">
        <title>Genome sequencing of Simplicispira sp.</title>
        <authorList>
            <person name="Kim S.-J."/>
            <person name="Heo J."/>
            <person name="Kwon S.-W."/>
        </authorList>
    </citation>
    <scope>NUCLEOTIDE SEQUENCE [LARGE SCALE GENOMIC DNA]</scope>
    <source>
        <strain evidence="6 7">SC1-8</strain>
    </source>
</reference>
<feature type="transmembrane region" description="Helical" evidence="5">
    <location>
        <begin position="37"/>
        <end position="58"/>
    </location>
</feature>
<evidence type="ECO:0000313" key="6">
    <source>
        <dbReference type="EMBL" id="AVO40942.1"/>
    </source>
</evidence>
<feature type="transmembrane region" description="Helical" evidence="5">
    <location>
        <begin position="319"/>
        <end position="341"/>
    </location>
</feature>
<evidence type="ECO:0000256" key="3">
    <source>
        <dbReference type="ARBA" id="ARBA00023136"/>
    </source>
</evidence>
<keyword evidence="2 5" id="KW-1133">Transmembrane helix</keyword>
<dbReference type="EMBL" id="CP027669">
    <property type="protein sequence ID" value="AVO40942.1"/>
    <property type="molecule type" value="Genomic_DNA"/>
</dbReference>
<keyword evidence="7" id="KW-1185">Reference proteome</keyword>
<feature type="transmembrane region" description="Helical" evidence="5">
    <location>
        <begin position="95"/>
        <end position="116"/>
    </location>
</feature>
<dbReference type="GO" id="GO:0005886">
    <property type="term" value="C:plasma membrane"/>
    <property type="evidence" value="ECO:0007669"/>
    <property type="project" value="TreeGrafter"/>
</dbReference>
<feature type="transmembrane region" description="Helical" evidence="5">
    <location>
        <begin position="262"/>
        <end position="281"/>
    </location>
</feature>
<dbReference type="InterPro" id="IPR036259">
    <property type="entry name" value="MFS_trans_sf"/>
</dbReference>
<feature type="transmembrane region" description="Helical" evidence="5">
    <location>
        <begin position="287"/>
        <end position="307"/>
    </location>
</feature>
<feature type="transmembrane region" description="Helical" evidence="5">
    <location>
        <begin position="153"/>
        <end position="172"/>
    </location>
</feature>
<evidence type="ECO:0000313" key="7">
    <source>
        <dbReference type="Proteomes" id="UP000239326"/>
    </source>
</evidence>
<keyword evidence="3 5" id="KW-0472">Membrane</keyword>
<protein>
    <submittedName>
        <fullName evidence="6">MFS transporter</fullName>
    </submittedName>
</protein>
<feature type="transmembrane region" description="Helical" evidence="5">
    <location>
        <begin position="230"/>
        <end position="250"/>
    </location>
</feature>
<name>A0A2S0MYH5_9BURK</name>
<evidence type="ECO:0000256" key="4">
    <source>
        <dbReference type="SAM" id="MobiDB-lite"/>
    </source>
</evidence>
<evidence type="ECO:0000256" key="5">
    <source>
        <dbReference type="SAM" id="Phobius"/>
    </source>
</evidence>
<dbReference type="AlphaFoldDB" id="A0A2S0MYH5"/>
<gene>
    <name evidence="6" type="ORF">C6571_06260</name>
</gene>
<dbReference type="Gene3D" id="1.20.1250.20">
    <property type="entry name" value="MFS general substrate transporter like domains"/>
    <property type="match status" value="2"/>
</dbReference>
<feature type="transmembrane region" description="Helical" evidence="5">
    <location>
        <begin position="347"/>
        <end position="369"/>
    </location>
</feature>
<feature type="transmembrane region" description="Helical" evidence="5">
    <location>
        <begin position="70"/>
        <end position="89"/>
    </location>
</feature>
<sequence length="422" mass="43850">MLWRLSTLLLGSGVLVLGVGLLFSVLGLRAGVANFSSVTLGLVTAAYFAGFVAGTFACPVLISKVGHIRAFAAMASLASTMPILHAFWIDPWFWGLLRLVTGMCMVGLYITIESWLNALAPNALRGRLFAVYMTINFVAMALGQWLLLVGDRLGFVPFALVSVLFSFALLPITMTKVAEPAVVEAPRFSLRKLYDASPMGMAAAFASGLITGAFYGMTAVFGKSVGFTDAGIATFMATAILGGAALQWPVGHYSDSHDRRLVLLWVCILGAGVTGMAFVLANVSVDSLLPLSLLLGGLIFSIYGLGVAHVNDVIDSSRLVEFTGGLLLIHGVGAAIGPVLAGAVMDVAGPASLMLFYAAVMATLAAYAFKRIHAAAPVPAELKGDFVAVGAGSQVVLQMDPRAPAEDEAEPSGGASQGSGGR</sequence>
<dbReference type="Proteomes" id="UP000239326">
    <property type="component" value="Chromosome"/>
</dbReference>
<dbReference type="InterPro" id="IPR011701">
    <property type="entry name" value="MFS"/>
</dbReference>
<dbReference type="PANTHER" id="PTHR23521">
    <property type="entry name" value="TRANSPORTER MFS SUPERFAMILY"/>
    <property type="match status" value="1"/>
</dbReference>
<dbReference type="CDD" id="cd17477">
    <property type="entry name" value="MFS_YcaD_like"/>
    <property type="match status" value="1"/>
</dbReference>
<dbReference type="Pfam" id="PF07690">
    <property type="entry name" value="MFS_1"/>
    <property type="match status" value="1"/>
</dbReference>
<keyword evidence="1 5" id="KW-0812">Transmembrane</keyword>
<dbReference type="GO" id="GO:0022857">
    <property type="term" value="F:transmembrane transporter activity"/>
    <property type="evidence" value="ECO:0007669"/>
    <property type="project" value="InterPro"/>
</dbReference>
<evidence type="ECO:0000256" key="2">
    <source>
        <dbReference type="ARBA" id="ARBA00022989"/>
    </source>
</evidence>
<dbReference type="SUPFAM" id="SSF103473">
    <property type="entry name" value="MFS general substrate transporter"/>
    <property type="match status" value="1"/>
</dbReference>
<feature type="transmembrane region" description="Helical" evidence="5">
    <location>
        <begin position="128"/>
        <end position="147"/>
    </location>
</feature>